<dbReference type="InterPro" id="IPR021202">
    <property type="entry name" value="Rv3654c-like"/>
</dbReference>
<evidence type="ECO:0000259" key="1">
    <source>
        <dbReference type="Pfam" id="PF13400"/>
    </source>
</evidence>
<dbReference type="EMBL" id="WEGI01000001">
    <property type="protein sequence ID" value="MQY24462.1"/>
    <property type="molecule type" value="Genomic_DNA"/>
</dbReference>
<dbReference type="Proteomes" id="UP000431401">
    <property type="component" value="Unassembled WGS sequence"/>
</dbReference>
<dbReference type="InterPro" id="IPR028087">
    <property type="entry name" value="Tad_N"/>
</dbReference>
<evidence type="ECO:0000313" key="2">
    <source>
        <dbReference type="EMBL" id="MQY24462.1"/>
    </source>
</evidence>
<organism evidence="2 3">
    <name type="scientific">Nocardia aurantia</name>
    <dbReference type="NCBI Taxonomy" id="2585199"/>
    <lineage>
        <taxon>Bacteria</taxon>
        <taxon>Bacillati</taxon>
        <taxon>Actinomycetota</taxon>
        <taxon>Actinomycetes</taxon>
        <taxon>Mycobacteriales</taxon>
        <taxon>Nocardiaceae</taxon>
        <taxon>Nocardia</taxon>
    </lineage>
</organism>
<comment type="caution">
    <text evidence="2">The sequence shown here is derived from an EMBL/GenBank/DDBJ whole genome shotgun (WGS) entry which is preliminary data.</text>
</comment>
<dbReference type="NCBIfam" id="TIGR03816">
    <property type="entry name" value="tadE_like_DECH"/>
    <property type="match status" value="1"/>
</dbReference>
<gene>
    <name evidence="2" type="ORF">NRB56_00090</name>
</gene>
<protein>
    <recommendedName>
        <fullName evidence="1">Putative Flp pilus-assembly TadG-like N-terminal domain-containing protein</fullName>
    </recommendedName>
</protein>
<dbReference type="Pfam" id="PF13400">
    <property type="entry name" value="Tad"/>
    <property type="match status" value="1"/>
</dbReference>
<sequence>MATVAACLAVLALLAVTGLIGQVGVVAVVRHRVQSAADLSALAGAGALEDGITAGCARAGMVAGRAGFRLDECTVVDWDVIVTVGAEISLAALGSRRVLASARAGPVVPYGTE</sequence>
<accession>A0A7K0DGP2</accession>
<proteinExistence type="predicted"/>
<dbReference type="AlphaFoldDB" id="A0A7K0DGP2"/>
<reference evidence="2 3" key="1">
    <citation type="submission" date="2019-10" db="EMBL/GenBank/DDBJ databases">
        <title>Nocardia macrotermitis sp. nov. and Nocardia aurantia sp. nov., isolated from the gut of fungus growing-termite Macrotermes natalensis.</title>
        <authorList>
            <person name="Benndorf R."/>
            <person name="Schwitalla J."/>
            <person name="Martin K."/>
            <person name="De Beer W."/>
            <person name="Kaster A.-K."/>
            <person name="Vollmers J."/>
            <person name="Poulsen M."/>
            <person name="Beemelmanns C."/>
        </authorList>
    </citation>
    <scope>NUCLEOTIDE SEQUENCE [LARGE SCALE GENOMIC DNA]</scope>
    <source>
        <strain evidence="2 3">RB56</strain>
    </source>
</reference>
<evidence type="ECO:0000313" key="3">
    <source>
        <dbReference type="Proteomes" id="UP000431401"/>
    </source>
</evidence>
<feature type="domain" description="Putative Flp pilus-assembly TadG-like N-terminal" evidence="1">
    <location>
        <begin position="2"/>
        <end position="46"/>
    </location>
</feature>
<name>A0A7K0DGP2_9NOCA</name>
<keyword evidence="3" id="KW-1185">Reference proteome</keyword>
<dbReference type="RefSeq" id="WP_319942339.1">
    <property type="nucleotide sequence ID" value="NZ_WEGI01000001.1"/>
</dbReference>